<comment type="function">
    <text evidence="1">Core subunit of the mitochondrial membrane respiratory chain NADH dehydrogenase (Complex I) that is believed to belong to the minimal assembly required for catalysis. Complex I functions in the transfer of electrons from NADH to the respiratory chain. The immediate electron acceptor for the enzyme is believed to be ubiquinone.</text>
</comment>
<evidence type="ECO:0000256" key="2">
    <source>
        <dbReference type="ARBA" id="ARBA00012944"/>
    </source>
</evidence>
<evidence type="ECO:0000256" key="3">
    <source>
        <dbReference type="ARBA" id="ARBA00049551"/>
    </source>
</evidence>
<evidence type="ECO:0000313" key="7">
    <source>
        <dbReference type="Proteomes" id="UP000668214"/>
    </source>
</evidence>
<evidence type="ECO:0000313" key="6">
    <source>
        <dbReference type="EMBL" id="KAG5321671.1"/>
    </source>
</evidence>
<dbReference type="EC" id="7.1.1.2" evidence="2"/>
<feature type="transmembrane region" description="Helical" evidence="4">
    <location>
        <begin position="102"/>
        <end position="121"/>
    </location>
</feature>
<dbReference type="Pfam" id="PF00361">
    <property type="entry name" value="Proton_antipo_M"/>
    <property type="match status" value="1"/>
</dbReference>
<dbReference type="GO" id="GO:0008137">
    <property type="term" value="F:NADH dehydrogenase (ubiquinone) activity"/>
    <property type="evidence" value="ECO:0007669"/>
    <property type="project" value="UniProtKB-EC"/>
</dbReference>
<sequence length="145" mass="17874">MDLILFYLIFEVRIVPTFFLIIYWGRNPERLRAGYYMIIYIFLMIYIAFFIKIPIYLFHVSTILAGVLWKIGGYGLIRLLEILIKILNLGYRNINIYNINRFFRRAYLLYLFLYVYHGKNIYYKNKIYISDLEEYIILIIYFFIY</sequence>
<proteinExistence type="predicted"/>
<gene>
    <name evidence="6" type="primary">nd4_1</name>
    <name evidence="6" type="ORF">G6Z78_0006643</name>
</gene>
<accession>A0A836F7I8</accession>
<reference evidence="6" key="1">
    <citation type="submission" date="2020-02" db="EMBL/GenBank/DDBJ databases">
        <title>Relaxed selection underlies rapid genomic changes in the transitions from sociality to social parasitism in ants.</title>
        <authorList>
            <person name="Bi X."/>
        </authorList>
    </citation>
    <scope>NUCLEOTIDE SEQUENCE</scope>
    <source>
        <strain evidence="6">BGI-DK2014c</strain>
        <tissue evidence="6">Whole body</tissue>
    </source>
</reference>
<dbReference type="EMBL" id="JAANIA010001116">
    <property type="protein sequence ID" value="KAG5321671.1"/>
    <property type="molecule type" value="Genomic_DNA"/>
</dbReference>
<feature type="transmembrane region" description="Helical" evidence="4">
    <location>
        <begin position="37"/>
        <end position="59"/>
    </location>
</feature>
<comment type="caution">
    <text evidence="6">The sequence shown here is derived from an EMBL/GenBank/DDBJ whole genome shotgun (WGS) entry which is preliminary data.</text>
</comment>
<evidence type="ECO:0000256" key="1">
    <source>
        <dbReference type="ARBA" id="ARBA00003257"/>
    </source>
</evidence>
<dbReference type="InterPro" id="IPR001750">
    <property type="entry name" value="ND/Mrp_TM"/>
</dbReference>
<evidence type="ECO:0000259" key="5">
    <source>
        <dbReference type="Pfam" id="PF00361"/>
    </source>
</evidence>
<feature type="non-terminal residue" evidence="6">
    <location>
        <position position="145"/>
    </location>
</feature>
<name>A0A836F7I8_9HYME</name>
<protein>
    <recommendedName>
        <fullName evidence="2">NADH:ubiquinone reductase (H(+)-translocating)</fullName>
        <ecNumber evidence="2">7.1.1.2</ecNumber>
    </recommendedName>
</protein>
<evidence type="ECO:0000256" key="4">
    <source>
        <dbReference type="SAM" id="Phobius"/>
    </source>
</evidence>
<feature type="transmembrane region" description="Helical" evidence="4">
    <location>
        <begin position="127"/>
        <end position="144"/>
    </location>
</feature>
<feature type="domain" description="NADH:quinone oxidoreductase/Mrp antiporter transmembrane" evidence="5">
    <location>
        <begin position="1"/>
        <end position="41"/>
    </location>
</feature>
<comment type="catalytic activity">
    <reaction evidence="3">
        <text>a ubiquinone + NADH + 5 H(+)(in) = a ubiquinol + NAD(+) + 4 H(+)(out)</text>
        <dbReference type="Rhea" id="RHEA:29091"/>
        <dbReference type="Rhea" id="RHEA-COMP:9565"/>
        <dbReference type="Rhea" id="RHEA-COMP:9566"/>
        <dbReference type="ChEBI" id="CHEBI:15378"/>
        <dbReference type="ChEBI" id="CHEBI:16389"/>
        <dbReference type="ChEBI" id="CHEBI:17976"/>
        <dbReference type="ChEBI" id="CHEBI:57540"/>
        <dbReference type="ChEBI" id="CHEBI:57945"/>
        <dbReference type="EC" id="7.1.1.2"/>
    </reaction>
</comment>
<keyword evidence="4" id="KW-0812">Transmembrane</keyword>
<keyword evidence="4" id="KW-1133">Transmembrane helix</keyword>
<organism evidence="6 7">
    <name type="scientific">Pseudoatta argentina</name>
    <dbReference type="NCBI Taxonomy" id="621737"/>
    <lineage>
        <taxon>Eukaryota</taxon>
        <taxon>Metazoa</taxon>
        <taxon>Ecdysozoa</taxon>
        <taxon>Arthropoda</taxon>
        <taxon>Hexapoda</taxon>
        <taxon>Insecta</taxon>
        <taxon>Pterygota</taxon>
        <taxon>Neoptera</taxon>
        <taxon>Endopterygota</taxon>
        <taxon>Hymenoptera</taxon>
        <taxon>Apocrita</taxon>
        <taxon>Aculeata</taxon>
        <taxon>Formicoidea</taxon>
        <taxon>Formicidae</taxon>
        <taxon>Myrmicinae</taxon>
        <taxon>Pseudoatta</taxon>
    </lineage>
</organism>
<feature type="non-terminal residue" evidence="6">
    <location>
        <position position="1"/>
    </location>
</feature>
<keyword evidence="7" id="KW-1185">Reference proteome</keyword>
<dbReference type="Proteomes" id="UP000668214">
    <property type="component" value="Unassembled WGS sequence"/>
</dbReference>
<feature type="transmembrane region" description="Helical" evidence="4">
    <location>
        <begin position="6"/>
        <end position="25"/>
    </location>
</feature>
<keyword evidence="4" id="KW-0472">Membrane</keyword>
<dbReference type="AlphaFoldDB" id="A0A836F7I8"/>